<gene>
    <name evidence="1" type="ORF">J2S08_003831</name>
</gene>
<dbReference type="Proteomes" id="UP001223586">
    <property type="component" value="Unassembled WGS sequence"/>
</dbReference>
<organism evidence="1 2">
    <name type="scientific">Bacillus chungangensis</name>
    <dbReference type="NCBI Taxonomy" id="587633"/>
    <lineage>
        <taxon>Bacteria</taxon>
        <taxon>Bacillati</taxon>
        <taxon>Bacillota</taxon>
        <taxon>Bacilli</taxon>
        <taxon>Bacillales</taxon>
        <taxon>Bacillaceae</taxon>
        <taxon>Bacillus</taxon>
    </lineage>
</organism>
<evidence type="ECO:0000313" key="1">
    <source>
        <dbReference type="EMBL" id="MDQ0177937.1"/>
    </source>
</evidence>
<name>A0ABT9WXB9_9BACI</name>
<protein>
    <recommendedName>
        <fullName evidence="3">Helix-turn-helix domain-containing protein</fullName>
    </recommendedName>
</protein>
<keyword evidence="2" id="KW-1185">Reference proteome</keyword>
<accession>A0ABT9WXB9</accession>
<sequence>MAQSKYSAEEKLAILTLYHDGHYSMYEWPLCFRFIMKL</sequence>
<dbReference type="EMBL" id="JAUSTT010000030">
    <property type="protein sequence ID" value="MDQ0177937.1"/>
    <property type="molecule type" value="Genomic_DNA"/>
</dbReference>
<reference evidence="1 2" key="1">
    <citation type="submission" date="2023-07" db="EMBL/GenBank/DDBJ databases">
        <title>Genomic Encyclopedia of Type Strains, Phase IV (KMG-IV): sequencing the most valuable type-strain genomes for metagenomic binning, comparative biology and taxonomic classification.</title>
        <authorList>
            <person name="Goeker M."/>
        </authorList>
    </citation>
    <scope>NUCLEOTIDE SEQUENCE [LARGE SCALE GENOMIC DNA]</scope>
    <source>
        <strain evidence="1 2">DSM 23837</strain>
    </source>
</reference>
<evidence type="ECO:0008006" key="3">
    <source>
        <dbReference type="Google" id="ProtNLM"/>
    </source>
</evidence>
<evidence type="ECO:0000313" key="2">
    <source>
        <dbReference type="Proteomes" id="UP001223586"/>
    </source>
</evidence>
<comment type="caution">
    <text evidence="1">The sequence shown here is derived from an EMBL/GenBank/DDBJ whole genome shotgun (WGS) entry which is preliminary data.</text>
</comment>
<proteinExistence type="predicted"/>